<keyword evidence="1" id="KW-0175">Coiled coil</keyword>
<proteinExistence type="predicted"/>
<organism evidence="2 3">
    <name type="scientific">Vigna unguiculata</name>
    <name type="common">Cowpea</name>
    <dbReference type="NCBI Taxonomy" id="3917"/>
    <lineage>
        <taxon>Eukaryota</taxon>
        <taxon>Viridiplantae</taxon>
        <taxon>Streptophyta</taxon>
        <taxon>Embryophyta</taxon>
        <taxon>Tracheophyta</taxon>
        <taxon>Spermatophyta</taxon>
        <taxon>Magnoliopsida</taxon>
        <taxon>eudicotyledons</taxon>
        <taxon>Gunneridae</taxon>
        <taxon>Pentapetalae</taxon>
        <taxon>rosids</taxon>
        <taxon>fabids</taxon>
        <taxon>Fabales</taxon>
        <taxon>Fabaceae</taxon>
        <taxon>Papilionoideae</taxon>
        <taxon>50 kb inversion clade</taxon>
        <taxon>NPAAA clade</taxon>
        <taxon>indigoferoid/millettioid clade</taxon>
        <taxon>Phaseoleae</taxon>
        <taxon>Vigna</taxon>
    </lineage>
</organism>
<sequence length="200" mass="22695">MYNLVGFSDACTCGGFSLITPELLTPELSVTMSQFPTHKRTAIEPKQIEEERLGVLVADSGEGYPMEHGVFGDLRVSAMARHCREVKMPLRTWSMGFGCKASLFTDDMEDHAKEIEHSLLKEKLDRELKELDKKLELNEAEMKMLNNAHTLVFKHHYEKKVLEYRVANFEVIIGIGIVLCNNHLAAVQQPSFLAPVWIYA</sequence>
<evidence type="ECO:0000256" key="1">
    <source>
        <dbReference type="SAM" id="Coils"/>
    </source>
</evidence>
<feature type="coiled-coil region" evidence="1">
    <location>
        <begin position="121"/>
        <end position="148"/>
    </location>
</feature>
<dbReference type="EMBL" id="CP039347">
    <property type="protein sequence ID" value="QCD87670.1"/>
    <property type="molecule type" value="Genomic_DNA"/>
</dbReference>
<evidence type="ECO:0000313" key="2">
    <source>
        <dbReference type="EMBL" id="QCD87670.1"/>
    </source>
</evidence>
<dbReference type="Pfam" id="PF25764">
    <property type="entry name" value="KIF21A_4th"/>
    <property type="match status" value="1"/>
</dbReference>
<dbReference type="AlphaFoldDB" id="A0A4D6LGN2"/>
<name>A0A4D6LGN2_VIGUN</name>
<protein>
    <submittedName>
        <fullName evidence="2">Kinesin family member 4/7/21/27</fullName>
    </submittedName>
</protein>
<evidence type="ECO:0000313" key="3">
    <source>
        <dbReference type="Proteomes" id="UP000501690"/>
    </source>
</evidence>
<accession>A0A4D6LGN2</accession>
<gene>
    <name evidence="2" type="ORF">DEO72_LG3g2209</name>
</gene>
<dbReference type="Proteomes" id="UP000501690">
    <property type="component" value="Linkage Group LG3"/>
</dbReference>
<reference evidence="2 3" key="1">
    <citation type="submission" date="2019-04" db="EMBL/GenBank/DDBJ databases">
        <title>An improved genome assembly and genetic linkage map for asparagus bean, Vigna unguiculata ssp. sesquipedialis.</title>
        <authorList>
            <person name="Xia Q."/>
            <person name="Zhang R."/>
            <person name="Dong Y."/>
        </authorList>
    </citation>
    <scope>NUCLEOTIDE SEQUENCE [LARGE SCALE GENOMIC DNA]</scope>
    <source>
        <tissue evidence="2">Leaf</tissue>
    </source>
</reference>
<keyword evidence="3" id="KW-1185">Reference proteome</keyword>